<keyword evidence="5" id="KW-0560">Oxidoreductase</keyword>
<dbReference type="EMBL" id="SEYY01020273">
    <property type="protein sequence ID" value="KAB7497441.1"/>
    <property type="molecule type" value="Genomic_DNA"/>
</dbReference>
<evidence type="ECO:0000256" key="3">
    <source>
        <dbReference type="ARBA" id="ARBA00023004"/>
    </source>
</evidence>
<comment type="caution">
    <text evidence="5">The sequence shown here is derived from an EMBL/GenBank/DDBJ whole genome shotgun (WGS) entry which is preliminary data.</text>
</comment>
<comment type="cofactor">
    <cofactor evidence="1">
        <name>Fe cation</name>
        <dbReference type="ChEBI" id="CHEBI:24875"/>
    </cofactor>
</comment>
<dbReference type="Proteomes" id="UP000326759">
    <property type="component" value="Unassembled WGS sequence"/>
</dbReference>
<dbReference type="OrthoDB" id="445007at2759"/>
<dbReference type="Gene3D" id="2.60.120.620">
    <property type="entry name" value="q2cbj1_9rhob like domain"/>
    <property type="match status" value="1"/>
</dbReference>
<evidence type="ECO:0000313" key="5">
    <source>
        <dbReference type="EMBL" id="KAB7497441.1"/>
    </source>
</evidence>
<dbReference type="GO" id="GO:0051213">
    <property type="term" value="F:dioxygenase activity"/>
    <property type="evidence" value="ECO:0007669"/>
    <property type="project" value="UniProtKB-KW"/>
</dbReference>
<comment type="similarity">
    <text evidence="4">Belongs to the PhyH family. PHYHD1 subfamily.</text>
</comment>
<evidence type="ECO:0000256" key="4">
    <source>
        <dbReference type="ARBA" id="ARBA00038356"/>
    </source>
</evidence>
<evidence type="ECO:0000256" key="1">
    <source>
        <dbReference type="ARBA" id="ARBA00001962"/>
    </source>
</evidence>
<reference evidence="5 6" key="1">
    <citation type="journal article" date="2019" name="PLoS Biol.">
        <title>Sex chromosomes control vertical transmission of feminizing Wolbachia symbionts in an isopod.</title>
        <authorList>
            <person name="Becking T."/>
            <person name="Chebbi M.A."/>
            <person name="Giraud I."/>
            <person name="Moumen B."/>
            <person name="Laverre T."/>
            <person name="Caubet Y."/>
            <person name="Peccoud J."/>
            <person name="Gilbert C."/>
            <person name="Cordaux R."/>
        </authorList>
    </citation>
    <scope>NUCLEOTIDE SEQUENCE [LARGE SCALE GENOMIC DNA]</scope>
    <source>
        <strain evidence="5">ANa2</strain>
        <tissue evidence="5">Whole body excluding digestive tract and cuticle</tissue>
    </source>
</reference>
<keyword evidence="5" id="KW-0223">Dioxygenase</keyword>
<dbReference type="PANTHER" id="PTHR20883:SF15">
    <property type="entry name" value="PHYTANOYL-COA DIOXYGENASE DOMAIN-CONTAINING PROTEIN 1"/>
    <property type="match status" value="1"/>
</dbReference>
<accession>A0A5N5ST99</accession>
<evidence type="ECO:0000256" key="2">
    <source>
        <dbReference type="ARBA" id="ARBA00022723"/>
    </source>
</evidence>
<dbReference type="PANTHER" id="PTHR20883">
    <property type="entry name" value="PHYTANOYL-COA DIOXYGENASE DOMAIN CONTAINING 1"/>
    <property type="match status" value="1"/>
</dbReference>
<organism evidence="5 6">
    <name type="scientific">Armadillidium nasatum</name>
    <dbReference type="NCBI Taxonomy" id="96803"/>
    <lineage>
        <taxon>Eukaryota</taxon>
        <taxon>Metazoa</taxon>
        <taxon>Ecdysozoa</taxon>
        <taxon>Arthropoda</taxon>
        <taxon>Crustacea</taxon>
        <taxon>Multicrustacea</taxon>
        <taxon>Malacostraca</taxon>
        <taxon>Eumalacostraca</taxon>
        <taxon>Peracarida</taxon>
        <taxon>Isopoda</taxon>
        <taxon>Oniscidea</taxon>
        <taxon>Crinocheta</taxon>
        <taxon>Armadillidiidae</taxon>
        <taxon>Armadillidium</taxon>
    </lineage>
</organism>
<gene>
    <name evidence="5" type="ORF">Anas_07684</name>
</gene>
<dbReference type="SUPFAM" id="SSF51197">
    <property type="entry name" value="Clavaminate synthase-like"/>
    <property type="match status" value="1"/>
</dbReference>
<evidence type="ECO:0000313" key="6">
    <source>
        <dbReference type="Proteomes" id="UP000326759"/>
    </source>
</evidence>
<dbReference type="GO" id="GO:0046872">
    <property type="term" value="F:metal ion binding"/>
    <property type="evidence" value="ECO:0007669"/>
    <property type="project" value="UniProtKB-KW"/>
</dbReference>
<protein>
    <submittedName>
        <fullName evidence="5">Phytanoyl-CoA dioxygenase domain-containing protein 1-like protein</fullName>
    </submittedName>
</protein>
<dbReference type="AlphaFoldDB" id="A0A5N5ST99"/>
<keyword evidence="3" id="KW-0408">Iron</keyword>
<dbReference type="Pfam" id="PF05721">
    <property type="entry name" value="PhyH"/>
    <property type="match status" value="1"/>
</dbReference>
<name>A0A5N5ST99_9CRUS</name>
<keyword evidence="6" id="KW-1185">Reference proteome</keyword>
<proteinExistence type="inferred from homology"/>
<keyword evidence="2" id="KW-0479">Metal-binding</keyword>
<sequence>MASSLFHILSDQEIVSMKNACHRIVEEMNPSEHARTIFILLTMIKGRSDYFLDSGDKIRFFFEEEALDVNKELKVDKHLAINKIGHALHWWVPEFKEISFSSKIKTISKELGFKRPALVQSMYIFKQPGFGGEVTPHKDSTFLSTEPQSCIGFWFALEDATEEERMPLVQSRFTQELLQKGDSLETQTGTDLLQYLHLHQILHDPSKYVSAPVKRGNYNHFYILNLKDKRIKE</sequence>
<dbReference type="InterPro" id="IPR008775">
    <property type="entry name" value="Phytyl_CoA_dOase-like"/>
</dbReference>